<evidence type="ECO:0000256" key="2">
    <source>
        <dbReference type="ARBA" id="ARBA00023136"/>
    </source>
</evidence>
<feature type="domain" description="TonB-dependent receptor-like beta-barrel" evidence="6">
    <location>
        <begin position="402"/>
        <end position="851"/>
    </location>
</feature>
<dbReference type="PANTHER" id="PTHR40980:SF3">
    <property type="entry name" value="TONB-DEPENDENT RECEPTOR-LIKE BETA-BARREL DOMAIN-CONTAINING PROTEIN"/>
    <property type="match status" value="1"/>
</dbReference>
<keyword evidence="8" id="KW-0675">Receptor</keyword>
<keyword evidence="2 4" id="KW-0472">Membrane</keyword>
<dbReference type="Proteomes" id="UP001467690">
    <property type="component" value="Unassembled WGS sequence"/>
</dbReference>
<evidence type="ECO:0000256" key="3">
    <source>
        <dbReference type="ARBA" id="ARBA00023237"/>
    </source>
</evidence>
<comment type="subcellular location">
    <subcellularLocation>
        <location evidence="1 4">Cell outer membrane</location>
    </subcellularLocation>
</comment>
<dbReference type="NCBIfam" id="TIGR01782">
    <property type="entry name" value="TonB-Xanth-Caul"/>
    <property type="match status" value="1"/>
</dbReference>
<feature type="domain" description="TonB-dependent receptor plug" evidence="7">
    <location>
        <begin position="51"/>
        <end position="149"/>
    </location>
</feature>
<accession>A0ABV1RMU1</accession>
<gene>
    <name evidence="8" type="ORF">ABS311_20455</name>
</gene>
<dbReference type="InterPro" id="IPR012910">
    <property type="entry name" value="Plug_dom"/>
</dbReference>
<dbReference type="RefSeq" id="WP_350403247.1">
    <property type="nucleotide sequence ID" value="NZ_JBELOE010000287.1"/>
</dbReference>
<feature type="chain" id="PRO_5046632120" evidence="5">
    <location>
        <begin position="24"/>
        <end position="890"/>
    </location>
</feature>
<evidence type="ECO:0000256" key="5">
    <source>
        <dbReference type="SAM" id="SignalP"/>
    </source>
</evidence>
<dbReference type="Gene3D" id="2.170.130.10">
    <property type="entry name" value="TonB-dependent receptor, plug domain"/>
    <property type="match status" value="1"/>
</dbReference>
<comment type="similarity">
    <text evidence="4">Belongs to the TonB-dependent receptor family.</text>
</comment>
<dbReference type="SUPFAM" id="SSF56935">
    <property type="entry name" value="Porins"/>
    <property type="match status" value="1"/>
</dbReference>
<reference evidence="8 9" key="1">
    <citation type="submission" date="2024-06" db="EMBL/GenBank/DDBJ databases">
        <authorList>
            <person name="Chen R.Y."/>
        </authorList>
    </citation>
    <scope>NUCLEOTIDE SEQUENCE [LARGE SCALE GENOMIC DNA]</scope>
    <source>
        <strain evidence="8 9">D2</strain>
    </source>
</reference>
<name>A0ABV1RMU1_9ALTE</name>
<evidence type="ECO:0000313" key="9">
    <source>
        <dbReference type="Proteomes" id="UP001467690"/>
    </source>
</evidence>
<evidence type="ECO:0000259" key="6">
    <source>
        <dbReference type="Pfam" id="PF00593"/>
    </source>
</evidence>
<dbReference type="EMBL" id="JBELOE010000287">
    <property type="protein sequence ID" value="MER2494251.1"/>
    <property type="molecule type" value="Genomic_DNA"/>
</dbReference>
<evidence type="ECO:0000259" key="7">
    <source>
        <dbReference type="Pfam" id="PF07715"/>
    </source>
</evidence>
<keyword evidence="4" id="KW-0798">TonB box</keyword>
<dbReference type="Pfam" id="PF00593">
    <property type="entry name" value="TonB_dep_Rec_b-barrel"/>
    <property type="match status" value="1"/>
</dbReference>
<evidence type="ECO:0000313" key="8">
    <source>
        <dbReference type="EMBL" id="MER2494251.1"/>
    </source>
</evidence>
<feature type="signal peptide" evidence="5">
    <location>
        <begin position="1"/>
        <end position="23"/>
    </location>
</feature>
<comment type="caution">
    <text evidence="8">The sequence shown here is derived from an EMBL/GenBank/DDBJ whole genome shotgun (WGS) entry which is preliminary data.</text>
</comment>
<evidence type="ECO:0000256" key="1">
    <source>
        <dbReference type="ARBA" id="ARBA00004442"/>
    </source>
</evidence>
<dbReference type="InterPro" id="IPR010104">
    <property type="entry name" value="TonB_rcpt_bac"/>
</dbReference>
<protein>
    <submittedName>
        <fullName evidence="8">TonB-dependent receptor</fullName>
    </submittedName>
</protein>
<dbReference type="InterPro" id="IPR037066">
    <property type="entry name" value="Plug_dom_sf"/>
</dbReference>
<evidence type="ECO:0000256" key="4">
    <source>
        <dbReference type="RuleBase" id="RU003357"/>
    </source>
</evidence>
<proteinExistence type="inferred from homology"/>
<keyword evidence="9" id="KW-1185">Reference proteome</keyword>
<dbReference type="Pfam" id="PF07715">
    <property type="entry name" value="Plug"/>
    <property type="match status" value="1"/>
</dbReference>
<dbReference type="Gene3D" id="2.40.170.20">
    <property type="entry name" value="TonB-dependent receptor, beta-barrel domain"/>
    <property type="match status" value="1"/>
</dbReference>
<dbReference type="InterPro" id="IPR036942">
    <property type="entry name" value="Beta-barrel_TonB_sf"/>
</dbReference>
<dbReference type="PANTHER" id="PTHR40980">
    <property type="entry name" value="PLUG DOMAIN-CONTAINING PROTEIN"/>
    <property type="match status" value="1"/>
</dbReference>
<keyword evidence="5" id="KW-0732">Signal</keyword>
<organism evidence="8 9">
    <name type="scientific">Catenovulum sediminis</name>
    <dbReference type="NCBI Taxonomy" id="1740262"/>
    <lineage>
        <taxon>Bacteria</taxon>
        <taxon>Pseudomonadati</taxon>
        <taxon>Pseudomonadota</taxon>
        <taxon>Gammaproteobacteria</taxon>
        <taxon>Alteromonadales</taxon>
        <taxon>Alteromonadaceae</taxon>
        <taxon>Catenovulum</taxon>
    </lineage>
</organism>
<sequence>MFNKKLLTTSIAMTLAWQGQSFAQESTDDTEIIVVRGVKGSVISAQNFKMEAQDITDSIVAEDIGKLPDNSVAAALQRVTGVQITRENGEASQVLVRGLPNIVTTMNGRNIFTTNGRGMALADIPADLLYKVDVKKSSSASDIEGGIAGLIDVQLRKPFDFDEGFTLAGGLRAEYSDKAKAWNPIGSITVNNIWNNNAGQFGVMASLSHQSRDFMDQVNFVTSPVVLPETVVNNSLSVSPNIEGQNSIAPGIIGGYFRYGDRRRDSGNFALQWAPDDHTSYYAEAFFVNYEQDSQLNFWVPLPNWGNWGNGYVSEYKEGTNIAKSMIRPDAPGTITSNQSFANTSDTYQLAIGGNWNFDALTVTSDLAFTKSKAKARGFILDLGFFADEITYDFSKDGSGISDVDIRKADGSGYDMTDLDQYELFTYFDNRSEQEGEEIAWSLDASYFVDLGFIYKVDFGTRLSERTAFNQEADTGGRGNISGARIPLTDFSGLEDYTPENYMEGVAELNNTQWLTPNADYLLRNRADIRQAMGYSRDEPEFIPGKFYDNSENNYALYVKANLETEIAGMLLDGHFGTRIVRLNSSFSGNLTTYQNDVEINTPVDENSGTTEVLPSLSLRLSLSDDLYLRTAYGKTITRPGFADLNPAVVYDKFSETSVIRTGSGGNPYLNSTESTNYDVSLEWYFAEGGSVTAATFYREIEGYIQRYASPEEFQGETYFVTRPQNTSGGSLEGIEVTYTQFFEQLPGALSGLGIQLNGTFMDGETENLAGELEPLIHVSDESYNGVLLYELGSLSARLAYNWRSDWVSDYNAVGEQPGTAIVNTPIDSLDFAINYDVNENLTVSVEGTNLTDSYSKNYFGGSAPADEYLYPRDTILRDRTFSVGIRFRM</sequence>
<dbReference type="InterPro" id="IPR000531">
    <property type="entry name" value="Beta-barrel_TonB"/>
</dbReference>
<keyword evidence="3" id="KW-0998">Cell outer membrane</keyword>